<comment type="caution">
    <text evidence="2">The sequence shown here is derived from an EMBL/GenBank/DDBJ whole genome shotgun (WGS) entry which is preliminary data.</text>
</comment>
<sequence>MFLSKILVGFQMIHCYSVSAHPALISRELSKRSFEGTTSHISYPEIETAGKIQLQSIIYPSDPLCHMGRQQPEVGGSSGTVTQRKGRDQSSKIQSSSNLSLSHIEKEEENAEGFTQKLVGKNQPENIPFLSNMLSHMGNGNKKANNGNASQDAEEEIPSEAEMEKLQSLNNSIAKIDYQKIELPRKIYPSGNGELKFLEKSTAYKGIIISNESPVHKLFEYYEKKFFENEMKYDPKLFNIHNFLLTPFYSLDIQDTQRQLLSKNVIEDWNLSPVYDPKKLEIEIWGFTKWILDNYISHVSAAYKSAIKKHLSEQTLESVEVDAHKSIISLLDQQFYFINHTTLNEIIRCSYQIAINNLYINRYLKVGTKVVAKE</sequence>
<dbReference type="Proteomes" id="UP000325313">
    <property type="component" value="Unassembled WGS sequence"/>
</dbReference>
<accession>A0A5B0RMC2</accession>
<organism evidence="2 3">
    <name type="scientific">Puccinia graminis f. sp. tritici</name>
    <dbReference type="NCBI Taxonomy" id="56615"/>
    <lineage>
        <taxon>Eukaryota</taxon>
        <taxon>Fungi</taxon>
        <taxon>Dikarya</taxon>
        <taxon>Basidiomycota</taxon>
        <taxon>Pucciniomycotina</taxon>
        <taxon>Pucciniomycetes</taxon>
        <taxon>Pucciniales</taxon>
        <taxon>Pucciniaceae</taxon>
        <taxon>Puccinia</taxon>
    </lineage>
</organism>
<feature type="region of interest" description="Disordered" evidence="1">
    <location>
        <begin position="133"/>
        <end position="157"/>
    </location>
</feature>
<feature type="region of interest" description="Disordered" evidence="1">
    <location>
        <begin position="66"/>
        <end position="121"/>
    </location>
</feature>
<feature type="compositionally biased region" description="Low complexity" evidence="1">
    <location>
        <begin position="91"/>
        <end position="102"/>
    </location>
</feature>
<evidence type="ECO:0000256" key="1">
    <source>
        <dbReference type="SAM" id="MobiDB-lite"/>
    </source>
</evidence>
<proteinExistence type="predicted"/>
<gene>
    <name evidence="2" type="ORF">PGTUg99_019764</name>
</gene>
<evidence type="ECO:0000313" key="3">
    <source>
        <dbReference type="Proteomes" id="UP000325313"/>
    </source>
</evidence>
<dbReference type="EMBL" id="VDEP01000172">
    <property type="protein sequence ID" value="KAA1126248.1"/>
    <property type="molecule type" value="Genomic_DNA"/>
</dbReference>
<protein>
    <submittedName>
        <fullName evidence="2">Uncharacterized protein</fullName>
    </submittedName>
</protein>
<reference evidence="2 3" key="1">
    <citation type="submission" date="2019-05" db="EMBL/GenBank/DDBJ databases">
        <title>Emergence of the Ug99 lineage of the wheat stem rust pathogen through somatic hybridization.</title>
        <authorList>
            <person name="Li F."/>
            <person name="Upadhyaya N.M."/>
            <person name="Sperschneider J."/>
            <person name="Matny O."/>
            <person name="Nguyen-Phuc H."/>
            <person name="Mago R."/>
            <person name="Raley C."/>
            <person name="Miller M.E."/>
            <person name="Silverstein K.A.T."/>
            <person name="Henningsen E."/>
            <person name="Hirsch C.D."/>
            <person name="Visser B."/>
            <person name="Pretorius Z.A."/>
            <person name="Steffenson B.J."/>
            <person name="Schwessinger B."/>
            <person name="Dodds P.N."/>
            <person name="Figueroa M."/>
        </authorList>
    </citation>
    <scope>NUCLEOTIDE SEQUENCE [LARGE SCALE GENOMIC DNA]</scope>
    <source>
        <strain evidence="2 3">Ug99</strain>
    </source>
</reference>
<feature type="compositionally biased region" description="Low complexity" evidence="1">
    <location>
        <begin position="138"/>
        <end position="149"/>
    </location>
</feature>
<evidence type="ECO:0000313" key="2">
    <source>
        <dbReference type="EMBL" id="KAA1126248.1"/>
    </source>
</evidence>
<name>A0A5B0RMC2_PUCGR</name>
<dbReference type="AlphaFoldDB" id="A0A5B0RMC2"/>